<dbReference type="OrthoDB" id="45007at2759"/>
<protein>
    <recommendedName>
        <fullName evidence="2">Purple acid phosphatase C-terminal domain-containing protein</fullName>
    </recommendedName>
</protein>
<dbReference type="Pfam" id="PF14008">
    <property type="entry name" value="Metallophos_C"/>
    <property type="match status" value="1"/>
</dbReference>
<proteinExistence type="predicted"/>
<evidence type="ECO:0000256" key="1">
    <source>
        <dbReference type="SAM" id="MobiDB-lite"/>
    </source>
</evidence>
<dbReference type="AlphaFoldDB" id="A0A8J5VR88"/>
<gene>
    <name evidence="3" type="ORF">GUJ93_ZPchr0002g25953</name>
</gene>
<keyword evidence="4" id="KW-1185">Reference proteome</keyword>
<comment type="caution">
    <text evidence="3">The sequence shown here is derived from an EMBL/GenBank/DDBJ whole genome shotgun (WGS) entry which is preliminary data.</text>
</comment>
<dbReference type="Proteomes" id="UP000729402">
    <property type="component" value="Unassembled WGS sequence"/>
</dbReference>
<dbReference type="InterPro" id="IPR025733">
    <property type="entry name" value="PAPs_C"/>
</dbReference>
<feature type="compositionally biased region" description="Basic and acidic residues" evidence="1">
    <location>
        <begin position="1"/>
        <end position="13"/>
    </location>
</feature>
<feature type="domain" description="Purple acid phosphatase C-terminal" evidence="2">
    <location>
        <begin position="15"/>
        <end position="73"/>
    </location>
</feature>
<organism evidence="3 4">
    <name type="scientific">Zizania palustris</name>
    <name type="common">Northern wild rice</name>
    <dbReference type="NCBI Taxonomy" id="103762"/>
    <lineage>
        <taxon>Eukaryota</taxon>
        <taxon>Viridiplantae</taxon>
        <taxon>Streptophyta</taxon>
        <taxon>Embryophyta</taxon>
        <taxon>Tracheophyta</taxon>
        <taxon>Spermatophyta</taxon>
        <taxon>Magnoliopsida</taxon>
        <taxon>Liliopsida</taxon>
        <taxon>Poales</taxon>
        <taxon>Poaceae</taxon>
        <taxon>BOP clade</taxon>
        <taxon>Oryzoideae</taxon>
        <taxon>Oryzeae</taxon>
        <taxon>Zizaniinae</taxon>
        <taxon>Zizania</taxon>
    </lineage>
</organism>
<name>A0A8J5VR88_ZIZPA</name>
<accession>A0A8J5VR88</accession>
<evidence type="ECO:0000313" key="4">
    <source>
        <dbReference type="Proteomes" id="UP000729402"/>
    </source>
</evidence>
<sequence length="73" mass="8149">MALLRDDERHDAHPVAGGGGSRQPPEQLHRRGAGAAWSVYREMDYGFVKLKAFKDTSLLYEHKQSSDGKGYDS</sequence>
<evidence type="ECO:0000259" key="2">
    <source>
        <dbReference type="Pfam" id="PF14008"/>
    </source>
</evidence>
<evidence type="ECO:0000313" key="3">
    <source>
        <dbReference type="EMBL" id="KAG8057318.1"/>
    </source>
</evidence>
<reference evidence="3" key="2">
    <citation type="submission" date="2021-02" db="EMBL/GenBank/DDBJ databases">
        <authorList>
            <person name="Kimball J.A."/>
            <person name="Haas M.W."/>
            <person name="Macchietto M."/>
            <person name="Kono T."/>
            <person name="Duquette J."/>
            <person name="Shao M."/>
        </authorList>
    </citation>
    <scope>NUCLEOTIDE SEQUENCE</scope>
    <source>
        <tissue evidence="3">Fresh leaf tissue</tissue>
    </source>
</reference>
<dbReference type="EMBL" id="JAAALK010000287">
    <property type="protein sequence ID" value="KAG8057318.1"/>
    <property type="molecule type" value="Genomic_DNA"/>
</dbReference>
<reference evidence="3" key="1">
    <citation type="journal article" date="2021" name="bioRxiv">
        <title>Whole Genome Assembly and Annotation of Northern Wild Rice, Zizania palustris L., Supports a Whole Genome Duplication in the Zizania Genus.</title>
        <authorList>
            <person name="Haas M."/>
            <person name="Kono T."/>
            <person name="Macchietto M."/>
            <person name="Millas R."/>
            <person name="McGilp L."/>
            <person name="Shao M."/>
            <person name="Duquette J."/>
            <person name="Hirsch C.N."/>
            <person name="Kimball J."/>
        </authorList>
    </citation>
    <scope>NUCLEOTIDE SEQUENCE</scope>
    <source>
        <tissue evidence="3">Fresh leaf tissue</tissue>
    </source>
</reference>
<feature type="region of interest" description="Disordered" evidence="1">
    <location>
        <begin position="1"/>
        <end position="32"/>
    </location>
</feature>